<evidence type="ECO:0000256" key="1">
    <source>
        <dbReference type="ARBA" id="ARBA00022987"/>
    </source>
</evidence>
<reference evidence="4 5" key="1">
    <citation type="submission" date="2018-10" db="EMBL/GenBank/DDBJ databases">
        <title>Genomic Encyclopedia of Archaeal and Bacterial Type Strains, Phase II (KMG-II): from individual species to whole genera.</title>
        <authorList>
            <person name="Goeker M."/>
        </authorList>
    </citation>
    <scope>NUCLEOTIDE SEQUENCE [LARGE SCALE GENOMIC DNA]</scope>
    <source>
        <strain evidence="4 5">DSM 25217</strain>
    </source>
</reference>
<accession>A0A3M0CS66</accession>
<comment type="similarity">
    <text evidence="3">Belongs to the gas vesicle GvpK family.</text>
</comment>
<dbReference type="EMBL" id="REFR01000009">
    <property type="protein sequence ID" value="RMB12372.1"/>
    <property type="molecule type" value="Genomic_DNA"/>
</dbReference>
<evidence type="ECO:0000313" key="4">
    <source>
        <dbReference type="EMBL" id="RMB12372.1"/>
    </source>
</evidence>
<dbReference type="Pfam" id="PF05121">
    <property type="entry name" value="GvpK"/>
    <property type="match status" value="1"/>
</dbReference>
<comment type="caution">
    <text evidence="4">The sequence shown here is derived from an EMBL/GenBank/DDBJ whole genome shotgun (WGS) entry which is preliminary data.</text>
</comment>
<dbReference type="PANTHER" id="PTHR40137:SF2">
    <property type="entry name" value="PROTEIN GVPK 1"/>
    <property type="match status" value="1"/>
</dbReference>
<evidence type="ECO:0000313" key="5">
    <source>
        <dbReference type="Proteomes" id="UP000271227"/>
    </source>
</evidence>
<dbReference type="Proteomes" id="UP000271227">
    <property type="component" value="Unassembled WGS sequence"/>
</dbReference>
<sequence length="131" mass="14187">MTSGMFDDKILSVPDGVRDLDTLDPDALEAAIPDRGMSPSGGLPSRIAVDPASVERGLARLVLSLVELIRQLMERQAIRRVEAGGLDDATIERLGETLMRLDSRMDALKATFGLSDADLRLDLGPVDDLDR</sequence>
<gene>
    <name evidence="4" type="ORF">BXY39_0868</name>
</gene>
<dbReference type="PANTHER" id="PTHR40137">
    <property type="entry name" value="PROTEIN GVPK 1"/>
    <property type="match status" value="1"/>
</dbReference>
<protein>
    <submittedName>
        <fullName evidence="4">Gas vesicle protein GvpK</fullName>
    </submittedName>
</protein>
<evidence type="ECO:0000256" key="3">
    <source>
        <dbReference type="ARBA" id="ARBA00035659"/>
    </source>
</evidence>
<proteinExistence type="inferred from homology"/>
<organism evidence="4 5">
    <name type="scientific">Eilatimonas milleporae</name>
    <dbReference type="NCBI Taxonomy" id="911205"/>
    <lineage>
        <taxon>Bacteria</taxon>
        <taxon>Pseudomonadati</taxon>
        <taxon>Pseudomonadota</taxon>
        <taxon>Alphaproteobacteria</taxon>
        <taxon>Kordiimonadales</taxon>
        <taxon>Kordiimonadaceae</taxon>
        <taxon>Eilatimonas</taxon>
    </lineage>
</organism>
<keyword evidence="1" id="KW-0304">Gas vesicle</keyword>
<dbReference type="InParanoid" id="A0A3M0CS66"/>
<keyword evidence="5" id="KW-1185">Reference proteome</keyword>
<dbReference type="AlphaFoldDB" id="A0A3M0CS66"/>
<dbReference type="GO" id="GO:0031412">
    <property type="term" value="P:gas vesicle organization"/>
    <property type="evidence" value="ECO:0007669"/>
    <property type="project" value="InterPro"/>
</dbReference>
<name>A0A3M0CS66_9PROT</name>
<evidence type="ECO:0000256" key="2">
    <source>
        <dbReference type="ARBA" id="ARBA00035108"/>
    </source>
</evidence>
<dbReference type="GO" id="GO:0031411">
    <property type="term" value="C:gas vesicle"/>
    <property type="evidence" value="ECO:0007669"/>
    <property type="project" value="UniProtKB-SubCell"/>
</dbReference>
<dbReference type="InterPro" id="IPR007805">
    <property type="entry name" value="GvpK"/>
</dbReference>
<comment type="subcellular location">
    <subcellularLocation>
        <location evidence="2">Gas vesicle</location>
    </subcellularLocation>
</comment>